<organism evidence="1 2">
    <name type="scientific">Parageobacillus thermoglucosidasius</name>
    <name type="common">Geobacillus thermoglucosidasius</name>
    <dbReference type="NCBI Taxonomy" id="1426"/>
    <lineage>
        <taxon>Bacteria</taxon>
        <taxon>Bacillati</taxon>
        <taxon>Bacillota</taxon>
        <taxon>Bacilli</taxon>
        <taxon>Bacillales</taxon>
        <taxon>Anoxybacillaceae</taxon>
        <taxon>Parageobacillus</taxon>
    </lineage>
</organism>
<evidence type="ECO:0000313" key="2">
    <source>
        <dbReference type="Proteomes" id="UP001058458"/>
    </source>
</evidence>
<name>A0AB38R4L8_PARTM</name>
<gene>
    <name evidence="1" type="ORF">IMI45_08185</name>
</gene>
<dbReference type="RefSeq" id="WP_185215088.1">
    <property type="nucleotide sequence ID" value="NZ_BHZK01000001.1"/>
</dbReference>
<reference evidence="1" key="1">
    <citation type="submission" date="2020-10" db="EMBL/GenBank/DDBJ databases">
        <authorList>
            <person name="Delgado J.A."/>
            <person name="Gonzalez J.M."/>
        </authorList>
    </citation>
    <scope>NUCLEOTIDE SEQUENCE</scope>
    <source>
        <strain evidence="1">23.6</strain>
    </source>
</reference>
<protein>
    <submittedName>
        <fullName evidence="1">Uncharacterized protein</fullName>
    </submittedName>
</protein>
<accession>A0AB38R4L8</accession>
<dbReference type="Gene3D" id="3.30.420.40">
    <property type="match status" value="1"/>
</dbReference>
<dbReference type="AlphaFoldDB" id="A0AB38R4L8"/>
<proteinExistence type="predicted"/>
<sequence length="52" mass="5858">MKEKCGIIDIGSTTMRLVMYERNQSGRLKEIENVNAPVLNATSNRSIFSPPF</sequence>
<dbReference type="EMBL" id="CP063414">
    <property type="protein sequence ID" value="UOE77742.1"/>
    <property type="molecule type" value="Genomic_DNA"/>
</dbReference>
<dbReference type="Proteomes" id="UP001058458">
    <property type="component" value="Chromosome"/>
</dbReference>
<evidence type="ECO:0000313" key="1">
    <source>
        <dbReference type="EMBL" id="UOE77742.1"/>
    </source>
</evidence>